<organism evidence="2 3">
    <name type="scientific">Cymbomonas tetramitiformis</name>
    <dbReference type="NCBI Taxonomy" id="36881"/>
    <lineage>
        <taxon>Eukaryota</taxon>
        <taxon>Viridiplantae</taxon>
        <taxon>Chlorophyta</taxon>
        <taxon>Pyramimonadophyceae</taxon>
        <taxon>Pyramimonadales</taxon>
        <taxon>Pyramimonadaceae</taxon>
        <taxon>Cymbomonas</taxon>
    </lineage>
</organism>
<sequence>MVIEPSMERSDSTETTKSEAIRDSVEIFTKLESEFAELQTKYDKLLKQFQQVTDTNDTLNTQLTAVKSELSEVTEERDALNKANETLMFEIAEKESENNKLVDDLKKWKGNAKLVTEEHRKLLRKVKPCELSERSDDDSHCESVYEYSQDSTC</sequence>
<dbReference type="Proteomes" id="UP001190700">
    <property type="component" value="Unassembled WGS sequence"/>
</dbReference>
<evidence type="ECO:0000313" key="3">
    <source>
        <dbReference type="Proteomes" id="UP001190700"/>
    </source>
</evidence>
<dbReference type="Gene3D" id="1.10.287.1490">
    <property type="match status" value="1"/>
</dbReference>
<dbReference type="EMBL" id="LGRX02003833">
    <property type="protein sequence ID" value="KAK3281452.1"/>
    <property type="molecule type" value="Genomic_DNA"/>
</dbReference>
<keyword evidence="1" id="KW-0175">Coiled coil</keyword>
<dbReference type="SUPFAM" id="SSF90257">
    <property type="entry name" value="Myosin rod fragments"/>
    <property type="match status" value="1"/>
</dbReference>
<reference evidence="2 3" key="1">
    <citation type="journal article" date="2015" name="Genome Biol. Evol.">
        <title>Comparative Genomics of a Bacterivorous Green Alga Reveals Evolutionary Causalities and Consequences of Phago-Mixotrophic Mode of Nutrition.</title>
        <authorList>
            <person name="Burns J.A."/>
            <person name="Paasch A."/>
            <person name="Narechania A."/>
            <person name="Kim E."/>
        </authorList>
    </citation>
    <scope>NUCLEOTIDE SEQUENCE [LARGE SCALE GENOMIC DNA]</scope>
    <source>
        <strain evidence="2 3">PLY_AMNH</strain>
    </source>
</reference>
<name>A0AAE0GNQ3_9CHLO</name>
<dbReference type="AlphaFoldDB" id="A0AAE0GNQ3"/>
<gene>
    <name evidence="2" type="ORF">CYMTET_10761</name>
</gene>
<evidence type="ECO:0000313" key="2">
    <source>
        <dbReference type="EMBL" id="KAK3281452.1"/>
    </source>
</evidence>
<accession>A0AAE0GNQ3</accession>
<evidence type="ECO:0000256" key="1">
    <source>
        <dbReference type="SAM" id="Coils"/>
    </source>
</evidence>
<comment type="caution">
    <text evidence="2">The sequence shown here is derived from an EMBL/GenBank/DDBJ whole genome shotgun (WGS) entry which is preliminary data.</text>
</comment>
<proteinExistence type="predicted"/>
<feature type="coiled-coil region" evidence="1">
    <location>
        <begin position="28"/>
        <end position="111"/>
    </location>
</feature>
<protein>
    <submittedName>
        <fullName evidence="2">Uncharacterized protein</fullName>
    </submittedName>
</protein>
<keyword evidence="3" id="KW-1185">Reference proteome</keyword>